<dbReference type="STRING" id="1121420.SAMN02746098_04723"/>
<evidence type="ECO:0000313" key="3">
    <source>
        <dbReference type="Proteomes" id="UP000183954"/>
    </source>
</evidence>
<dbReference type="SUPFAM" id="SSF144020">
    <property type="entry name" value="FdhE-like"/>
    <property type="match status" value="1"/>
</dbReference>
<dbReference type="InterPro" id="IPR024064">
    <property type="entry name" value="FdhE-like_sf"/>
</dbReference>
<organism evidence="2 3">
    <name type="scientific">Desulfosporosinus lacus DSM 15449</name>
    <dbReference type="NCBI Taxonomy" id="1121420"/>
    <lineage>
        <taxon>Bacteria</taxon>
        <taxon>Bacillati</taxon>
        <taxon>Bacillota</taxon>
        <taxon>Clostridia</taxon>
        <taxon>Eubacteriales</taxon>
        <taxon>Desulfitobacteriaceae</taxon>
        <taxon>Desulfosporosinus</taxon>
    </lineage>
</organism>
<proteinExistence type="predicted"/>
<dbReference type="PANTHER" id="PTHR37689:SF1">
    <property type="entry name" value="PROTEIN FDHE"/>
    <property type="match status" value="1"/>
</dbReference>
<dbReference type="AlphaFoldDB" id="A0A1M6EEP9"/>
<dbReference type="GO" id="GO:0005829">
    <property type="term" value="C:cytosol"/>
    <property type="evidence" value="ECO:0007669"/>
    <property type="project" value="TreeGrafter"/>
</dbReference>
<dbReference type="Gene3D" id="3.90.1670.10">
    <property type="entry name" value="FdhE-like domain"/>
    <property type="match status" value="1"/>
</dbReference>
<dbReference type="Proteomes" id="UP000183954">
    <property type="component" value="Unassembled WGS sequence"/>
</dbReference>
<gene>
    <name evidence="2" type="ORF">SAMN02746098_04723</name>
</gene>
<dbReference type="GO" id="GO:0051604">
    <property type="term" value="P:protein maturation"/>
    <property type="evidence" value="ECO:0007669"/>
    <property type="project" value="TreeGrafter"/>
</dbReference>
<dbReference type="InterPro" id="IPR006452">
    <property type="entry name" value="Formate_DH_accessory"/>
</dbReference>
<name>A0A1M6EEP9_9FIRM</name>
<dbReference type="GO" id="GO:0008199">
    <property type="term" value="F:ferric iron binding"/>
    <property type="evidence" value="ECO:0007669"/>
    <property type="project" value="TreeGrafter"/>
</dbReference>
<dbReference type="Pfam" id="PF24859">
    <property type="entry name" value="FdhE_central"/>
    <property type="match status" value="1"/>
</dbReference>
<evidence type="ECO:0000259" key="1">
    <source>
        <dbReference type="Pfam" id="PF24859"/>
    </source>
</evidence>
<keyword evidence="3" id="KW-1185">Reference proteome</keyword>
<dbReference type="PANTHER" id="PTHR37689">
    <property type="entry name" value="PROTEIN FDHE"/>
    <property type="match status" value="1"/>
</dbReference>
<dbReference type="InterPro" id="IPR056797">
    <property type="entry name" value="FdhE_central"/>
</dbReference>
<feature type="domain" description="FdhE central" evidence="1">
    <location>
        <begin position="122"/>
        <end position="157"/>
    </location>
</feature>
<reference evidence="3" key="1">
    <citation type="submission" date="2016-11" db="EMBL/GenBank/DDBJ databases">
        <authorList>
            <person name="Varghese N."/>
            <person name="Submissions S."/>
        </authorList>
    </citation>
    <scope>NUCLEOTIDE SEQUENCE [LARGE SCALE GENOMIC DNA]</scope>
    <source>
        <strain evidence="3">DSM 15449</strain>
    </source>
</reference>
<protein>
    <submittedName>
        <fullName evidence="2">FdhE protein</fullName>
    </submittedName>
</protein>
<dbReference type="EMBL" id="FQXJ01000027">
    <property type="protein sequence ID" value="SHI83935.1"/>
    <property type="molecule type" value="Genomic_DNA"/>
</dbReference>
<sequence length="236" mass="27103">MMDNAFQTYCLLKEEVKRWQDERGSFWINRLSPAKVPPYYPIKELPEKAVLELCQRLNRVSNILISESMLQDAWNKFMALKPVKNNELLSRLQIALCGVAQLYRNTIVEVANSSKAPTQSMTCPICGELASISVLSPPNGNRYVHCSICGHEWSAKRVGCIRCGSEEASMLTYLQSEEFPGVEMIVCQECWQYSKEYDLRVLSTRDIDWETIRTLSLDYAAEKWLSEHARLLESVH</sequence>
<evidence type="ECO:0000313" key="2">
    <source>
        <dbReference type="EMBL" id="SHI83935.1"/>
    </source>
</evidence>
<accession>A0A1M6EEP9</accession>